<feature type="domain" description="Dynein heavy chain coiled coil stalk" evidence="1">
    <location>
        <begin position="2"/>
        <end position="123"/>
    </location>
</feature>
<reference evidence="2 3" key="1">
    <citation type="submission" date="2020-04" db="EMBL/GenBank/DDBJ databases">
        <title>Perkinsus olseni comparative genomics.</title>
        <authorList>
            <person name="Bogema D.R."/>
        </authorList>
    </citation>
    <scope>NUCLEOTIDE SEQUENCE [LARGE SCALE GENOMIC DNA]</scope>
    <source>
        <strain evidence="2 3">ATCC PRA-207</strain>
    </source>
</reference>
<dbReference type="EMBL" id="JABANO010018955">
    <property type="protein sequence ID" value="KAF4731000.1"/>
    <property type="molecule type" value="Genomic_DNA"/>
</dbReference>
<dbReference type="Gene3D" id="1.20.920.60">
    <property type="match status" value="1"/>
</dbReference>
<name>A0A7J6SG06_PEROL</name>
<evidence type="ECO:0000313" key="2">
    <source>
        <dbReference type="EMBL" id="KAF4731000.1"/>
    </source>
</evidence>
<organism evidence="2 3">
    <name type="scientific">Perkinsus olseni</name>
    <name type="common">Perkinsus atlanticus</name>
    <dbReference type="NCBI Taxonomy" id="32597"/>
    <lineage>
        <taxon>Eukaryota</taxon>
        <taxon>Sar</taxon>
        <taxon>Alveolata</taxon>
        <taxon>Perkinsozoa</taxon>
        <taxon>Perkinsea</taxon>
        <taxon>Perkinsida</taxon>
        <taxon>Perkinsidae</taxon>
        <taxon>Perkinsus</taxon>
    </lineage>
</organism>
<gene>
    <name evidence="2" type="ORF">FOZ63_020326</name>
</gene>
<dbReference type="GO" id="GO:0030286">
    <property type="term" value="C:dynein complex"/>
    <property type="evidence" value="ECO:0007669"/>
    <property type="project" value="InterPro"/>
</dbReference>
<dbReference type="PANTHER" id="PTHR22878">
    <property type="entry name" value="DYNEIN HEAVY CHAIN 6, AXONEMAL-LIKE-RELATED"/>
    <property type="match status" value="1"/>
</dbReference>
<dbReference type="GO" id="GO:0045505">
    <property type="term" value="F:dynein intermediate chain binding"/>
    <property type="evidence" value="ECO:0007669"/>
    <property type="project" value="InterPro"/>
</dbReference>
<sequence length="123" mass="13445">MPALDAAVDALSKLSKGDITEVKAMKTPPGGVVLVAQALCYFFGVKPNKVPAPDGKGKVDDFWEPAKKELLGDPRLLDRLINFDKDNISEDAMKKVKPLYDDPNFEPEVIKKASIAAMGICKW</sequence>
<dbReference type="InterPro" id="IPR024743">
    <property type="entry name" value="Dynein_HC_stalk"/>
</dbReference>
<dbReference type="GO" id="GO:0051959">
    <property type="term" value="F:dynein light intermediate chain binding"/>
    <property type="evidence" value="ECO:0007669"/>
    <property type="project" value="InterPro"/>
</dbReference>
<keyword evidence="3" id="KW-1185">Reference proteome</keyword>
<proteinExistence type="predicted"/>
<accession>A0A7J6SG06</accession>
<evidence type="ECO:0000313" key="3">
    <source>
        <dbReference type="Proteomes" id="UP000553632"/>
    </source>
</evidence>
<protein>
    <recommendedName>
        <fullName evidence="1">Dynein heavy chain coiled coil stalk domain-containing protein</fullName>
    </recommendedName>
</protein>
<dbReference type="Proteomes" id="UP000553632">
    <property type="component" value="Unassembled WGS sequence"/>
</dbReference>
<dbReference type="OMA" id="NIPAKAM"/>
<evidence type="ECO:0000259" key="1">
    <source>
        <dbReference type="Pfam" id="PF12777"/>
    </source>
</evidence>
<dbReference type="AlphaFoldDB" id="A0A7J6SG06"/>
<dbReference type="GO" id="GO:0007018">
    <property type="term" value="P:microtubule-based movement"/>
    <property type="evidence" value="ECO:0007669"/>
    <property type="project" value="InterPro"/>
</dbReference>
<feature type="non-terminal residue" evidence="2">
    <location>
        <position position="1"/>
    </location>
</feature>
<dbReference type="Pfam" id="PF12777">
    <property type="entry name" value="MT"/>
    <property type="match status" value="1"/>
</dbReference>
<comment type="caution">
    <text evidence="2">The sequence shown here is derived from an EMBL/GenBank/DDBJ whole genome shotgun (WGS) entry which is preliminary data.</text>
</comment>
<dbReference type="PANTHER" id="PTHR22878:SF68">
    <property type="entry name" value="DYNEIN HEAVY CHAIN 6, AXONEMAL-LIKE"/>
    <property type="match status" value="1"/>
</dbReference>
<dbReference type="InterPro" id="IPR026983">
    <property type="entry name" value="DHC"/>
</dbReference>